<comment type="caution">
    <text evidence="1">The sequence shown here is derived from an EMBL/GenBank/DDBJ whole genome shotgun (WGS) entry which is preliminary data.</text>
</comment>
<protein>
    <submittedName>
        <fullName evidence="1">Uncharacterized protein</fullName>
    </submittedName>
</protein>
<dbReference type="Proteomes" id="UP001165653">
    <property type="component" value="Unassembled WGS sequence"/>
</dbReference>
<dbReference type="EMBL" id="JAPDDR010000011">
    <property type="protein sequence ID" value="MCW1915982.1"/>
    <property type="molecule type" value="Genomic_DNA"/>
</dbReference>
<evidence type="ECO:0000313" key="1">
    <source>
        <dbReference type="EMBL" id="MCW1915982.1"/>
    </source>
</evidence>
<gene>
    <name evidence="1" type="ORF">OJ996_20510</name>
</gene>
<organism evidence="1 2">
    <name type="scientific">Luteolibacter rhizosphaerae</name>
    <dbReference type="NCBI Taxonomy" id="2989719"/>
    <lineage>
        <taxon>Bacteria</taxon>
        <taxon>Pseudomonadati</taxon>
        <taxon>Verrucomicrobiota</taxon>
        <taxon>Verrucomicrobiia</taxon>
        <taxon>Verrucomicrobiales</taxon>
        <taxon>Verrucomicrobiaceae</taxon>
        <taxon>Luteolibacter</taxon>
    </lineage>
</organism>
<accession>A0ABT3G7Z9</accession>
<keyword evidence="2" id="KW-1185">Reference proteome</keyword>
<sequence>MSADHLPLSPEREANLNGKSVGFACLIYDTESRNRKKCRGVGTFRVTRGVLEKPDLARLAIDVSEWDEELTIDGKQQPNDWVMVSSLSDYLIIVPPAGVDGIQQSADGRVDFKLEVC</sequence>
<evidence type="ECO:0000313" key="2">
    <source>
        <dbReference type="Proteomes" id="UP001165653"/>
    </source>
</evidence>
<reference evidence="1" key="1">
    <citation type="submission" date="2022-10" db="EMBL/GenBank/DDBJ databases">
        <title>Luteolibacter sp. GHJ8, whole genome shotgun sequencing project.</title>
        <authorList>
            <person name="Zhao G."/>
            <person name="Shen L."/>
        </authorList>
    </citation>
    <scope>NUCLEOTIDE SEQUENCE</scope>
    <source>
        <strain evidence="1">GHJ8</strain>
    </source>
</reference>
<name>A0ABT3G7Z9_9BACT</name>
<dbReference type="RefSeq" id="WP_264515546.1">
    <property type="nucleotide sequence ID" value="NZ_JAPDDR010000011.1"/>
</dbReference>
<proteinExistence type="predicted"/>